<proteinExistence type="predicted"/>
<keyword evidence="2" id="KW-1185">Reference proteome</keyword>
<dbReference type="EMBL" id="JAYMGO010000004">
    <property type="protein sequence ID" value="KAL1276734.1"/>
    <property type="molecule type" value="Genomic_DNA"/>
</dbReference>
<accession>A0ABR3NIE1</accession>
<organism evidence="1 2">
    <name type="scientific">Cirrhinus molitorella</name>
    <name type="common">mud carp</name>
    <dbReference type="NCBI Taxonomy" id="172907"/>
    <lineage>
        <taxon>Eukaryota</taxon>
        <taxon>Metazoa</taxon>
        <taxon>Chordata</taxon>
        <taxon>Craniata</taxon>
        <taxon>Vertebrata</taxon>
        <taxon>Euteleostomi</taxon>
        <taxon>Actinopterygii</taxon>
        <taxon>Neopterygii</taxon>
        <taxon>Teleostei</taxon>
        <taxon>Ostariophysi</taxon>
        <taxon>Cypriniformes</taxon>
        <taxon>Cyprinidae</taxon>
        <taxon>Labeoninae</taxon>
        <taxon>Labeonini</taxon>
        <taxon>Cirrhinus</taxon>
    </lineage>
</organism>
<name>A0ABR3NIE1_9TELE</name>
<reference evidence="1 2" key="1">
    <citation type="submission" date="2023-09" db="EMBL/GenBank/DDBJ databases">
        <authorList>
            <person name="Wang M."/>
        </authorList>
    </citation>
    <scope>NUCLEOTIDE SEQUENCE [LARGE SCALE GENOMIC DNA]</scope>
    <source>
        <strain evidence="1">GT-2023</strain>
        <tissue evidence="1">Liver</tissue>
    </source>
</reference>
<evidence type="ECO:0000313" key="2">
    <source>
        <dbReference type="Proteomes" id="UP001558613"/>
    </source>
</evidence>
<evidence type="ECO:0000313" key="1">
    <source>
        <dbReference type="EMBL" id="KAL1276734.1"/>
    </source>
</evidence>
<comment type="caution">
    <text evidence="1">The sequence shown here is derived from an EMBL/GenBank/DDBJ whole genome shotgun (WGS) entry which is preliminary data.</text>
</comment>
<gene>
    <name evidence="1" type="ORF">QQF64_036357</name>
</gene>
<protein>
    <submittedName>
        <fullName evidence="1">Uncharacterized protein</fullName>
    </submittedName>
</protein>
<dbReference type="Proteomes" id="UP001558613">
    <property type="component" value="Unassembled WGS sequence"/>
</dbReference>
<sequence>MKDTNSRITRWYLAMQPFRFVVQYVPGKANATADFLSRYVSEAPEGGGSVMASDLATQQIRYLRGEKAEFGCCPGAVLSSGGGPCF</sequence>